<proteinExistence type="predicted"/>
<evidence type="ECO:0000313" key="2">
    <source>
        <dbReference type="Proteomes" id="UP001247307"/>
    </source>
</evidence>
<dbReference type="EMBL" id="JAVDUI010000001">
    <property type="protein sequence ID" value="MDR6891398.1"/>
    <property type="molecule type" value="Genomic_DNA"/>
</dbReference>
<reference evidence="1" key="1">
    <citation type="submission" date="2023-07" db="EMBL/GenBank/DDBJ databases">
        <title>Sequencing the genomes of 1000 actinobacteria strains.</title>
        <authorList>
            <person name="Klenk H.-P."/>
        </authorList>
    </citation>
    <scope>NUCLEOTIDE SEQUENCE</scope>
    <source>
        <strain evidence="1">DSM 13988</strain>
    </source>
</reference>
<keyword evidence="2" id="KW-1185">Reference proteome</keyword>
<evidence type="ECO:0000313" key="1">
    <source>
        <dbReference type="EMBL" id="MDR6891398.1"/>
    </source>
</evidence>
<accession>A0AAE4C5D8</accession>
<sequence>MDIQNHFYGHSAAYAAHAGLSRPRHIGGLVQHGWTPITPIASHFADLASSAPAGNLFVWSHEARGWNEAESAKETGFTSTAIGSPFLYLYDLVRRSGGIPPKTLPVVVIPFHGTRLVEVEGDQRAYAREVFEKEGPAVVCLHVDDMQREDIVSAWTEAGHRITTAGERRDPAFLARILWLVTSAEKVVSNRLATALMYAAAVGTPTEIYGPHFQIKGIAETSSEEYLARIWPEFYSADTDQATLTALADAELGRGAMRTPTGLRQVLGWQSPSPRPAFDYWAGAPIEKALTVLGIKKREVGEVVDGVKLNPLEFLKHPLEHLPDPLPRTVMRRVIKPEIAQPTR</sequence>
<organism evidence="1 2">
    <name type="scientific">Falsarthrobacter nasiphocae</name>
    <dbReference type="NCBI Taxonomy" id="189863"/>
    <lineage>
        <taxon>Bacteria</taxon>
        <taxon>Bacillati</taxon>
        <taxon>Actinomycetota</taxon>
        <taxon>Actinomycetes</taxon>
        <taxon>Micrococcales</taxon>
        <taxon>Micrococcaceae</taxon>
        <taxon>Falsarthrobacter</taxon>
    </lineage>
</organism>
<dbReference type="AlphaFoldDB" id="A0AAE4C5D8"/>
<protein>
    <submittedName>
        <fullName evidence="1">Uncharacterized protein</fullName>
    </submittedName>
</protein>
<gene>
    <name evidence="1" type="ORF">J2S35_000338</name>
</gene>
<comment type="caution">
    <text evidence="1">The sequence shown here is derived from an EMBL/GenBank/DDBJ whole genome shotgun (WGS) entry which is preliminary data.</text>
</comment>
<dbReference type="Proteomes" id="UP001247307">
    <property type="component" value="Unassembled WGS sequence"/>
</dbReference>
<dbReference type="RefSeq" id="WP_309849144.1">
    <property type="nucleotide sequence ID" value="NZ_BAAAIU010000024.1"/>
</dbReference>
<name>A0AAE4C5D8_9MICC</name>